<keyword evidence="2" id="KW-1185">Reference proteome</keyword>
<gene>
    <name evidence="1" type="ORF">NDU88_006931</name>
</gene>
<proteinExistence type="predicted"/>
<organism evidence="1 2">
    <name type="scientific">Pleurodeles waltl</name>
    <name type="common">Iberian ribbed newt</name>
    <dbReference type="NCBI Taxonomy" id="8319"/>
    <lineage>
        <taxon>Eukaryota</taxon>
        <taxon>Metazoa</taxon>
        <taxon>Chordata</taxon>
        <taxon>Craniata</taxon>
        <taxon>Vertebrata</taxon>
        <taxon>Euteleostomi</taxon>
        <taxon>Amphibia</taxon>
        <taxon>Batrachia</taxon>
        <taxon>Caudata</taxon>
        <taxon>Salamandroidea</taxon>
        <taxon>Salamandridae</taxon>
        <taxon>Pleurodelinae</taxon>
        <taxon>Pleurodeles</taxon>
    </lineage>
</organism>
<dbReference type="AlphaFoldDB" id="A0AAV7RQW1"/>
<accession>A0AAV7RQW1</accession>
<comment type="caution">
    <text evidence="1">The sequence shown here is derived from an EMBL/GenBank/DDBJ whole genome shotgun (WGS) entry which is preliminary data.</text>
</comment>
<evidence type="ECO:0000313" key="1">
    <source>
        <dbReference type="EMBL" id="KAJ1154177.1"/>
    </source>
</evidence>
<dbReference type="Proteomes" id="UP001066276">
    <property type="component" value="Chromosome 5"/>
</dbReference>
<reference evidence="1" key="1">
    <citation type="journal article" date="2022" name="bioRxiv">
        <title>Sequencing and chromosome-scale assembly of the giantPleurodeles waltlgenome.</title>
        <authorList>
            <person name="Brown T."/>
            <person name="Elewa A."/>
            <person name="Iarovenko S."/>
            <person name="Subramanian E."/>
            <person name="Araus A.J."/>
            <person name="Petzold A."/>
            <person name="Susuki M."/>
            <person name="Suzuki K.-i.T."/>
            <person name="Hayashi T."/>
            <person name="Toyoda A."/>
            <person name="Oliveira C."/>
            <person name="Osipova E."/>
            <person name="Leigh N.D."/>
            <person name="Simon A."/>
            <person name="Yun M.H."/>
        </authorList>
    </citation>
    <scope>NUCLEOTIDE SEQUENCE</scope>
    <source>
        <strain evidence="1">20211129_DDA</strain>
        <tissue evidence="1">Liver</tissue>
    </source>
</reference>
<sequence length="149" mass="16394">MPESDIRGVIPLFRSTGGRFEFWDKAVPGKLDRTGLTVHCPSGPASLDWRYRGERQREGTADEVVDMIAPTRVEIQQDETMAMITPGSTVGSMGTMVLGAVVLPVDTSPVFLAFEYRRRALLMGGLDPCRRRLKCLRAVLQQGGGTLEL</sequence>
<evidence type="ECO:0000313" key="2">
    <source>
        <dbReference type="Proteomes" id="UP001066276"/>
    </source>
</evidence>
<protein>
    <submittedName>
        <fullName evidence="1">Uncharacterized protein</fullName>
    </submittedName>
</protein>
<dbReference type="EMBL" id="JANPWB010000009">
    <property type="protein sequence ID" value="KAJ1154177.1"/>
    <property type="molecule type" value="Genomic_DNA"/>
</dbReference>
<name>A0AAV7RQW1_PLEWA</name>